<keyword evidence="1" id="KW-0413">Isomerase</keyword>
<sequence>MQPLIQTYTSVQITSDSHLTYCTNIHPGQNWVTTFDALKQYVPQIKARVAEKKSFGLGLRLSNKASEELGLGENLNQFKTWLSEKGIYVFTMNGFPYGNFHDERVKDMVHAPDWTTDERVAYTNRLFDQLSVLLPEGMEGGISTSPISYKYWHDGKKATEEAFRKGAANLTEIILHLYTLEAETGKYMHLDIEPEPDGMLENTEEVLHFFSDYLVPIARSILINKLGIDEPQAVKLIYRFITVCYDICHFSLAFEEPEDTFAKFSKAGIKIGKIQVSAALKILSNPAGNDMIWQALSQFNEPTYLHQVTEKKGGKVSTYNDLPIVLKNKEQFEELRAHFHVPIFMEQFGVLHSTQDHILKVVDYLKNNVICRHLEIETYTWDVLPIALKKDLSESIVREIEWLVSRL</sequence>
<gene>
    <name evidence="1" type="ORF">ENH87_22155</name>
</gene>
<name>A0A831VTT0_9FLAO</name>
<protein>
    <submittedName>
        <fullName evidence="1">Xylose isomerase</fullName>
    </submittedName>
</protein>
<dbReference type="SUPFAM" id="SSF51658">
    <property type="entry name" value="Xylose isomerase-like"/>
    <property type="match status" value="1"/>
</dbReference>
<reference evidence="1" key="1">
    <citation type="journal article" date="2020" name="mSystems">
        <title>Genome- and Community-Level Interaction Insights into Carbon Utilization and Element Cycling Functions of Hydrothermarchaeota in Hydrothermal Sediment.</title>
        <authorList>
            <person name="Zhou Z."/>
            <person name="Liu Y."/>
            <person name="Xu W."/>
            <person name="Pan J."/>
            <person name="Luo Z.H."/>
            <person name="Li M."/>
        </authorList>
    </citation>
    <scope>NUCLEOTIDE SEQUENCE [LARGE SCALE GENOMIC DNA]</scope>
    <source>
        <strain evidence="1">HyVt-345</strain>
    </source>
</reference>
<comment type="caution">
    <text evidence="1">The sequence shown here is derived from an EMBL/GenBank/DDBJ whole genome shotgun (WGS) entry which is preliminary data.</text>
</comment>
<dbReference type="Proteomes" id="UP000886191">
    <property type="component" value="Unassembled WGS sequence"/>
</dbReference>
<dbReference type="InterPro" id="IPR036237">
    <property type="entry name" value="Xyl_isomerase-like_sf"/>
</dbReference>
<organism evidence="1">
    <name type="scientific">Pricia antarctica</name>
    <dbReference type="NCBI Taxonomy" id="641691"/>
    <lineage>
        <taxon>Bacteria</taxon>
        <taxon>Pseudomonadati</taxon>
        <taxon>Bacteroidota</taxon>
        <taxon>Flavobacteriia</taxon>
        <taxon>Flavobacteriales</taxon>
        <taxon>Flavobacteriaceae</taxon>
        <taxon>Pricia</taxon>
    </lineage>
</organism>
<accession>A0A831VTT0</accession>
<dbReference type="AlphaFoldDB" id="A0A831VTT0"/>
<evidence type="ECO:0000313" key="1">
    <source>
        <dbReference type="EMBL" id="HEA23597.1"/>
    </source>
</evidence>
<dbReference type="NCBIfam" id="NF035939">
    <property type="entry name" value="TIM_EboE"/>
    <property type="match status" value="1"/>
</dbReference>
<dbReference type="EMBL" id="DRGL01000082">
    <property type="protein sequence ID" value="HEA23597.1"/>
    <property type="molecule type" value="Genomic_DNA"/>
</dbReference>
<dbReference type="GO" id="GO:0016853">
    <property type="term" value="F:isomerase activity"/>
    <property type="evidence" value="ECO:0007669"/>
    <property type="project" value="UniProtKB-KW"/>
</dbReference>
<proteinExistence type="predicted"/>